<dbReference type="PANTHER" id="PTHR12924">
    <property type="entry name" value="TRANSLOCON-ASSOCIATED PROTEIN, ALPHA SUBUNIT"/>
    <property type="match status" value="1"/>
</dbReference>
<dbReference type="EMBL" id="OZ021736">
    <property type="protein sequence ID" value="CAK9315969.1"/>
    <property type="molecule type" value="Genomic_DNA"/>
</dbReference>
<keyword evidence="1" id="KW-0812">Transmembrane</keyword>
<evidence type="ECO:0000256" key="1">
    <source>
        <dbReference type="SAM" id="Phobius"/>
    </source>
</evidence>
<evidence type="ECO:0000313" key="3">
    <source>
        <dbReference type="Proteomes" id="UP001642487"/>
    </source>
</evidence>
<protein>
    <recommendedName>
        <fullName evidence="4">Translocon-associated protein subunit alpha</fullName>
    </recommendedName>
</protein>
<reference evidence="2 3" key="1">
    <citation type="submission" date="2024-03" db="EMBL/GenBank/DDBJ databases">
        <authorList>
            <person name="Gkanogiannis A."/>
            <person name="Becerra Lopez-Lavalle L."/>
        </authorList>
    </citation>
    <scope>NUCLEOTIDE SEQUENCE [LARGE SCALE GENOMIC DNA]</scope>
</reference>
<evidence type="ECO:0008006" key="4">
    <source>
        <dbReference type="Google" id="ProtNLM"/>
    </source>
</evidence>
<feature type="transmembrane region" description="Helical" evidence="1">
    <location>
        <begin position="95"/>
        <end position="118"/>
    </location>
</feature>
<keyword evidence="1" id="KW-1133">Transmembrane helix</keyword>
<name>A0ABP0Y6D0_9ROSI</name>
<dbReference type="Proteomes" id="UP001642487">
    <property type="component" value="Chromosome 2"/>
</dbReference>
<feature type="transmembrane region" description="Helical" evidence="1">
    <location>
        <begin position="330"/>
        <end position="349"/>
    </location>
</feature>
<accession>A0ABP0Y6D0</accession>
<feature type="transmembrane region" description="Helical" evidence="1">
    <location>
        <begin position="54"/>
        <end position="74"/>
    </location>
</feature>
<dbReference type="PANTHER" id="PTHR12924:SF0">
    <property type="entry name" value="TRANSLOCON-ASSOCIATED PROTEIN SUBUNIT ALPHA"/>
    <property type="match status" value="1"/>
</dbReference>
<keyword evidence="3" id="KW-1185">Reference proteome</keyword>
<gene>
    <name evidence="2" type="ORF">CITCOLO1_LOCUS7815</name>
</gene>
<organism evidence="2 3">
    <name type="scientific">Citrullus colocynthis</name>
    <name type="common">colocynth</name>
    <dbReference type="NCBI Taxonomy" id="252529"/>
    <lineage>
        <taxon>Eukaryota</taxon>
        <taxon>Viridiplantae</taxon>
        <taxon>Streptophyta</taxon>
        <taxon>Embryophyta</taxon>
        <taxon>Tracheophyta</taxon>
        <taxon>Spermatophyta</taxon>
        <taxon>Magnoliopsida</taxon>
        <taxon>eudicotyledons</taxon>
        <taxon>Gunneridae</taxon>
        <taxon>Pentapetalae</taxon>
        <taxon>rosids</taxon>
        <taxon>fabids</taxon>
        <taxon>Cucurbitales</taxon>
        <taxon>Cucurbitaceae</taxon>
        <taxon>Benincaseae</taxon>
        <taxon>Citrullus</taxon>
    </lineage>
</organism>
<proteinExistence type="predicted"/>
<sequence>MSHYKRTTTDSILDSLSLNPPPYPVLLLLAVVSIFLGASWWLSYESAVEAAEDHINWILFATPVLLIVLVRLLSSVDPSFFSSSPWDRRRRTHHLPAEGSSPWGVAALIVLLLVLVQFQSSFPATCQSDSDVESSEAVEEVSDLGIAGEEDSQDFGEVNFGPAPGVDTVCVLPKNSARIVPASQETEVLARVKNDGESSLNIIAIKASIHYTFDHRLLIQNLTGQCQHQLSLWDSLLDIMLLLLLSLVIKISHELPVPVIFALCSTMQQCPSTQSTYPYIFAASKFLQPGNFDLVGTIFYERDQNAYQSIFYNGTIEVVEASGSINIESVFLVTLGIALLVLLGLWNAWPNTAKTLQETQEGYFQD</sequence>
<evidence type="ECO:0000313" key="2">
    <source>
        <dbReference type="EMBL" id="CAK9315969.1"/>
    </source>
</evidence>
<keyword evidence="1" id="KW-0472">Membrane</keyword>
<feature type="transmembrane region" description="Helical" evidence="1">
    <location>
        <begin position="21"/>
        <end position="42"/>
    </location>
</feature>